<gene>
    <name evidence="1" type="ORF">DLAC_01973</name>
</gene>
<keyword evidence="2" id="KW-1185">Reference proteome</keyword>
<name>A0A152A570_TIELA</name>
<dbReference type="EMBL" id="LODT01000009">
    <property type="protein sequence ID" value="KYR01386.1"/>
    <property type="molecule type" value="Genomic_DNA"/>
</dbReference>
<dbReference type="Proteomes" id="UP000076078">
    <property type="component" value="Unassembled WGS sequence"/>
</dbReference>
<proteinExistence type="predicted"/>
<accession>A0A152A570</accession>
<evidence type="ECO:0000313" key="2">
    <source>
        <dbReference type="Proteomes" id="UP000076078"/>
    </source>
</evidence>
<dbReference type="AlphaFoldDB" id="A0A152A570"/>
<sequence length="692" mass="80860">MLGRNMVALFRDKVKTKQYMVFTKESWEMIFKLIRDKSFLEKIYENYGHLSEVNHLMEMAILNANLEALDILKPLMVPQRFCDLQRMILESGHVSVMEYLQPGTIPYQFSELPPSDILACACKSENRNQMLNYLFQKSLISRKKGVYKNQAYHSNINHLDLEYIEWMHSIGLLKLKPHEIISIVTKYHVTSLYKLTVDQLQTRCKKLLFMSNNVHMVPLIDTMDNTLELLDYYLHEFILKLDVKTDFKECILMFLLFDFDGLVKEYIGTDKFWLRTPLLPVHYQDLIYLYMNSEKFSRSKKEILNVLRNYFTIISVNDIIKQVYSLTTIEKPEKMEIIHAFIQTIPIGVPTNQKIVQAVCKVFDIDLIKNLHAKYQHLFTPSYLKEMVTGSVDNFEKFKYFVDYVPVNVLEDINLYTVMEGGDIKVLRYMHEVIGICQAPIPFSEYTVSHRDTLGEMTIYLVENFNKDYNQAFLSAIPLIEIPSLLDYTVKNKLLHKFGLDNPDALDTLYQQGFGYKLSNRGSINSILYFYRKVKSPSQLMYDRWKTIGSIGSYKLIKEVLDKNSITPVSGPPLAEGIISSQNLDLLKHLSKDLLPNISFLSVENSIREQVFLGNIPLLQYLFSNIYIPKDLKSISFLHSTSFSHLMKTGLQHIVIYLIHHFKLKFDSKLYRESKQSPSYYELTKYLTSLKQ</sequence>
<comment type="caution">
    <text evidence="1">The sequence shown here is derived from an EMBL/GenBank/DDBJ whole genome shotgun (WGS) entry which is preliminary data.</text>
</comment>
<reference evidence="1 2" key="1">
    <citation type="submission" date="2015-12" db="EMBL/GenBank/DDBJ databases">
        <title>Dictyostelia acquired genes for synthesis and detection of signals that induce cell-type specialization by lateral gene transfer from prokaryotes.</title>
        <authorList>
            <person name="Gloeckner G."/>
            <person name="Schaap P."/>
        </authorList>
    </citation>
    <scope>NUCLEOTIDE SEQUENCE [LARGE SCALE GENOMIC DNA]</scope>
    <source>
        <strain evidence="1 2">TK</strain>
    </source>
</reference>
<protein>
    <submittedName>
        <fullName evidence="1">Uncharacterized protein</fullName>
    </submittedName>
</protein>
<dbReference type="FunCoup" id="A0A152A570">
    <property type="interactions" value="12"/>
</dbReference>
<organism evidence="1 2">
    <name type="scientific">Tieghemostelium lacteum</name>
    <name type="common">Slime mold</name>
    <name type="synonym">Dictyostelium lacteum</name>
    <dbReference type="NCBI Taxonomy" id="361077"/>
    <lineage>
        <taxon>Eukaryota</taxon>
        <taxon>Amoebozoa</taxon>
        <taxon>Evosea</taxon>
        <taxon>Eumycetozoa</taxon>
        <taxon>Dictyostelia</taxon>
        <taxon>Dictyosteliales</taxon>
        <taxon>Raperosteliaceae</taxon>
        <taxon>Tieghemostelium</taxon>
    </lineage>
</organism>
<evidence type="ECO:0000313" key="1">
    <source>
        <dbReference type="EMBL" id="KYR01386.1"/>
    </source>
</evidence>
<dbReference type="InParanoid" id="A0A152A570"/>